<accession>A0A8J2ZEQ8</accession>
<dbReference type="Gene3D" id="3.30.1330.40">
    <property type="entry name" value="RutC-like"/>
    <property type="match status" value="1"/>
</dbReference>
<dbReference type="CDD" id="cd00448">
    <property type="entry name" value="YjgF_YER057c_UK114_family"/>
    <property type="match status" value="1"/>
</dbReference>
<dbReference type="PANTHER" id="PTHR11803">
    <property type="entry name" value="2-IMINOBUTANOATE/2-IMINOPROPANOATE DEAMINASE RIDA"/>
    <property type="match status" value="1"/>
</dbReference>
<organism evidence="2 3">
    <name type="scientific">Caldovatus sediminis</name>
    <dbReference type="NCBI Taxonomy" id="2041189"/>
    <lineage>
        <taxon>Bacteria</taxon>
        <taxon>Pseudomonadati</taxon>
        <taxon>Pseudomonadota</taxon>
        <taxon>Alphaproteobacteria</taxon>
        <taxon>Acetobacterales</taxon>
        <taxon>Roseomonadaceae</taxon>
        <taxon>Caldovatus</taxon>
    </lineage>
</organism>
<dbReference type="AlphaFoldDB" id="A0A8J2ZEQ8"/>
<dbReference type="GO" id="GO:0019239">
    <property type="term" value="F:deaminase activity"/>
    <property type="evidence" value="ECO:0007669"/>
    <property type="project" value="TreeGrafter"/>
</dbReference>
<dbReference type="Pfam" id="PF01042">
    <property type="entry name" value="Ribonuc_L-PSP"/>
    <property type="match status" value="1"/>
</dbReference>
<evidence type="ECO:0000313" key="2">
    <source>
        <dbReference type="EMBL" id="GGG46597.1"/>
    </source>
</evidence>
<reference evidence="2 3" key="1">
    <citation type="journal article" date="2014" name="Int. J. Syst. Evol. Microbiol.">
        <title>Complete genome sequence of Corynebacterium casei LMG S-19264T (=DSM 44701T), isolated from a smear-ripened cheese.</title>
        <authorList>
            <consortium name="US DOE Joint Genome Institute (JGI-PGF)"/>
            <person name="Walter F."/>
            <person name="Albersmeier A."/>
            <person name="Kalinowski J."/>
            <person name="Ruckert C."/>
        </authorList>
    </citation>
    <scope>NUCLEOTIDE SEQUENCE [LARGE SCALE GENOMIC DNA]</scope>
    <source>
        <strain evidence="2 3">CGMCC 1.16330</strain>
    </source>
</reference>
<dbReference type="InterPro" id="IPR006175">
    <property type="entry name" value="YjgF/YER057c/UK114"/>
</dbReference>
<proteinExistence type="inferred from homology"/>
<dbReference type="InterPro" id="IPR035959">
    <property type="entry name" value="RutC-like_sf"/>
</dbReference>
<evidence type="ECO:0000256" key="1">
    <source>
        <dbReference type="ARBA" id="ARBA00010552"/>
    </source>
</evidence>
<comment type="similarity">
    <text evidence="1">Belongs to the RutC family.</text>
</comment>
<protein>
    <submittedName>
        <fullName evidence="2">Translation initiation inhibitor</fullName>
    </submittedName>
</protein>
<dbReference type="RefSeq" id="WP_188903008.1">
    <property type="nucleotide sequence ID" value="NZ_BMKS01000015.1"/>
</dbReference>
<keyword evidence="3" id="KW-1185">Reference proteome</keyword>
<comment type="caution">
    <text evidence="2">The sequence shown here is derived from an EMBL/GenBank/DDBJ whole genome shotgun (WGS) entry which is preliminary data.</text>
</comment>
<gene>
    <name evidence="2" type="ORF">GCM10010964_37450</name>
</gene>
<dbReference type="Proteomes" id="UP000597507">
    <property type="component" value="Unassembled WGS sequence"/>
</dbReference>
<dbReference type="GO" id="GO:0005829">
    <property type="term" value="C:cytosol"/>
    <property type="evidence" value="ECO:0007669"/>
    <property type="project" value="TreeGrafter"/>
</dbReference>
<dbReference type="PANTHER" id="PTHR11803:SF58">
    <property type="entry name" value="PROTEIN HMF1-RELATED"/>
    <property type="match status" value="1"/>
</dbReference>
<dbReference type="EMBL" id="BMKS01000015">
    <property type="protein sequence ID" value="GGG46597.1"/>
    <property type="molecule type" value="Genomic_DNA"/>
</dbReference>
<name>A0A8J2ZEQ8_9PROT</name>
<evidence type="ECO:0000313" key="3">
    <source>
        <dbReference type="Proteomes" id="UP000597507"/>
    </source>
</evidence>
<dbReference type="SUPFAM" id="SSF55298">
    <property type="entry name" value="YjgF-like"/>
    <property type="match status" value="1"/>
</dbReference>
<sequence length="130" mass="13522">MATIRFGNPEGVHSTGGRYAHAALIEGGPARRLVVSGQVGLKPDGSLAEGGEAQVEQALANLGTVLRAHGMAPSDVVKVTVFLTERALIGAWREQRAAFFGAHVPASTLLLVAGLADPRFLVEVEAEAVQ</sequence>